<gene>
    <name evidence="2" type="ORF">D0C36_08500</name>
</gene>
<reference evidence="2 3" key="1">
    <citation type="submission" date="2018-08" db="EMBL/GenBank/DDBJ databases">
        <title>Mucilaginibacter sp. MYSH2.</title>
        <authorList>
            <person name="Seo T."/>
        </authorList>
    </citation>
    <scope>NUCLEOTIDE SEQUENCE [LARGE SCALE GENOMIC DNA]</scope>
    <source>
        <strain evidence="2 3">MYSH2</strain>
    </source>
</reference>
<feature type="transmembrane region" description="Helical" evidence="1">
    <location>
        <begin position="103"/>
        <end position="121"/>
    </location>
</feature>
<dbReference type="AlphaFoldDB" id="A0A372NZJ4"/>
<comment type="caution">
    <text evidence="2">The sequence shown here is derived from an EMBL/GenBank/DDBJ whole genome shotgun (WGS) entry which is preliminary data.</text>
</comment>
<protein>
    <submittedName>
        <fullName evidence="2">Uncharacterized protein</fullName>
    </submittedName>
</protein>
<evidence type="ECO:0000313" key="3">
    <source>
        <dbReference type="Proteomes" id="UP000264217"/>
    </source>
</evidence>
<name>A0A372NZJ4_9SPHI</name>
<feature type="transmembrane region" description="Helical" evidence="1">
    <location>
        <begin position="32"/>
        <end position="51"/>
    </location>
</feature>
<accession>A0A372NZJ4</accession>
<keyword evidence="3" id="KW-1185">Reference proteome</keyword>
<dbReference type="EMBL" id="QWDC01000001">
    <property type="protein sequence ID" value="RFZ95545.1"/>
    <property type="molecule type" value="Genomic_DNA"/>
</dbReference>
<dbReference type="Proteomes" id="UP000264217">
    <property type="component" value="Unassembled WGS sequence"/>
</dbReference>
<evidence type="ECO:0000256" key="1">
    <source>
        <dbReference type="SAM" id="Phobius"/>
    </source>
</evidence>
<organism evidence="2 3">
    <name type="scientific">Mucilaginibacter conchicola</name>
    <dbReference type="NCBI Taxonomy" id="2303333"/>
    <lineage>
        <taxon>Bacteria</taxon>
        <taxon>Pseudomonadati</taxon>
        <taxon>Bacteroidota</taxon>
        <taxon>Sphingobacteriia</taxon>
        <taxon>Sphingobacteriales</taxon>
        <taxon>Sphingobacteriaceae</taxon>
        <taxon>Mucilaginibacter</taxon>
    </lineage>
</organism>
<keyword evidence="1" id="KW-0812">Transmembrane</keyword>
<sequence>MAAGYLLLNTVSIPNHHMKTVWLSIKQHPIPAFCYLFYLFICYGAINNSAYLSRQMKLHPDRGGIANGGEAAALTGGLTYFAGFILLLVCIIRGSSKNGDSNFYLWFALAIIIPMVVAGNASEFVK</sequence>
<keyword evidence="1" id="KW-0472">Membrane</keyword>
<evidence type="ECO:0000313" key="2">
    <source>
        <dbReference type="EMBL" id="RFZ95545.1"/>
    </source>
</evidence>
<keyword evidence="1" id="KW-1133">Transmembrane helix</keyword>
<proteinExistence type="predicted"/>
<feature type="transmembrane region" description="Helical" evidence="1">
    <location>
        <begin position="71"/>
        <end position="91"/>
    </location>
</feature>